<evidence type="ECO:0000259" key="2">
    <source>
        <dbReference type="Pfam" id="PF03906"/>
    </source>
</evidence>
<gene>
    <name evidence="3" type="ORF">RM53_05040</name>
</gene>
<accession>A0A0B4D6L3</accession>
<feature type="domain" description="Bacteriophage T7 tail fibre protein-like N-terminal" evidence="2">
    <location>
        <begin position="5"/>
        <end position="109"/>
    </location>
</feature>
<organism evidence="3 4">
    <name type="scientific">Brevundimonas nasdae</name>
    <dbReference type="NCBI Taxonomy" id="172043"/>
    <lineage>
        <taxon>Bacteria</taxon>
        <taxon>Pseudomonadati</taxon>
        <taxon>Pseudomonadota</taxon>
        <taxon>Alphaproteobacteria</taxon>
        <taxon>Caulobacterales</taxon>
        <taxon>Caulobacteraceae</taxon>
        <taxon>Brevundimonas</taxon>
    </lineage>
</organism>
<feature type="region of interest" description="Disordered" evidence="1">
    <location>
        <begin position="804"/>
        <end position="851"/>
    </location>
</feature>
<evidence type="ECO:0000313" key="3">
    <source>
        <dbReference type="EMBL" id="KIC59770.1"/>
    </source>
</evidence>
<comment type="caution">
    <text evidence="3">The sequence shown here is derived from an EMBL/GenBank/DDBJ whole genome shotgun (WGS) entry which is preliminary data.</text>
</comment>
<feature type="compositionally biased region" description="Gly residues" evidence="1">
    <location>
        <begin position="806"/>
        <end position="844"/>
    </location>
</feature>
<dbReference type="Pfam" id="PF03906">
    <property type="entry name" value="Phage_T7_tail"/>
    <property type="match status" value="1"/>
</dbReference>
<dbReference type="RefSeq" id="WP_039244810.1">
    <property type="nucleotide sequence ID" value="NZ_JWSY01000005.1"/>
</dbReference>
<dbReference type="InterPro" id="IPR053171">
    <property type="entry name" value="Viral_Tip_Attach_Protein"/>
</dbReference>
<sequence>MSYQTRVIYNVGEGQREFDLAIPYLDKTHIKVTLNGSAPFFEWVSDSRIRLTYPAITNSILKISRVTPISAAAVEFQNGATLTKEELNRAVQQLLYRLQEQDDFLNDSLDRAMVRLGDHLGVVTTPDAIMDELLRVSELGDDLLDRFRDALASIDLSAERILEQSFQLTDQAFRTDTLDGIVANTTARTDSLELRVDTITDLVDQLANLEDGTGLATIIQNEADQRVAGDTALATTLALIGAKSGQNSAFLLDLNTVRVGPTESLGQRLSAITAKANDNAAKIITEATARADAVSAEAARIDLLVARANGFDASITAEQTARSNADGALAQTLSLLGAKNANNTAFLLDLNKVLVGPTESFTQRLNQMVATAGTNAQALVTSEATTRASQDQSLSQRIDSVGAKTDDNTAAIATEVTARTDAVSAEAAQRTALATKIADDIRAAVLTETNARVAADQAEAQARQSLAVQVGNNSTAIQNEATARANADGAIAQQFAVLGAFRNNQSVFTLDLNRVEVGPGWTLGTRLSGIDTSIGNVSASVVDERTARINADSALSQSIQNVQNTVGGNTASITTLTQVTNGLNARWSIALNSNGHITGITANNNGSFGSLAFVADEMSFVAPGGGTPVKIMSLVNGRVRFNSNVEIYGDLLVTGSINHTRLVNNTVSNTEAAYNAATITLNNTTPTRIHGVWIGVEKADSPIDIDFNAYGTFTHNASGSFVAVVQLVRSRGTDGGTVIQSVQLNGSGMANDTWQGALPMKFLDRPGEAGNWHYYVQIYFSSNMSTQTVTSRYGKVTEMKNNTSTLGGGTGSGGGVGSGGGSSGGGGGGGGGYDPDPGGGGGGYTDQPVIT</sequence>
<reference evidence="3 4" key="1">
    <citation type="submission" date="2014-12" db="EMBL/GenBank/DDBJ databases">
        <title>Genome sequencing of Brevundimonas nasdae TPW30.</title>
        <authorList>
            <person name="Tan P.W."/>
            <person name="Chan K.-G."/>
        </authorList>
    </citation>
    <scope>NUCLEOTIDE SEQUENCE [LARGE SCALE GENOMIC DNA]</scope>
    <source>
        <strain evidence="3 4">TPW30</strain>
    </source>
</reference>
<dbReference type="AlphaFoldDB" id="A0A0B4D6L3"/>
<dbReference type="Proteomes" id="UP000031166">
    <property type="component" value="Unassembled WGS sequence"/>
</dbReference>
<dbReference type="PANTHER" id="PTHR36251">
    <property type="entry name" value="FELS-1 PROPHAGE HOST SPECIFICITY PROTEIN-RELATED"/>
    <property type="match status" value="1"/>
</dbReference>
<evidence type="ECO:0000256" key="1">
    <source>
        <dbReference type="SAM" id="MobiDB-lite"/>
    </source>
</evidence>
<proteinExistence type="predicted"/>
<protein>
    <recommendedName>
        <fullName evidence="2">Bacteriophage T7 tail fibre protein-like N-terminal domain-containing protein</fullName>
    </recommendedName>
</protein>
<dbReference type="EMBL" id="JWSY01000005">
    <property type="protein sequence ID" value="KIC59770.1"/>
    <property type="molecule type" value="Genomic_DNA"/>
</dbReference>
<dbReference type="PANTHER" id="PTHR36251:SF2">
    <property type="entry name" value="GIFSY-2 PROPHAGE HOST SPECIFICITY PROTEIN J, PHAGE LAMBDA"/>
    <property type="match status" value="1"/>
</dbReference>
<dbReference type="STRING" id="172043.RM53_05040"/>
<dbReference type="InterPro" id="IPR005604">
    <property type="entry name" value="Phage_T7_tail_fibre-like_N"/>
</dbReference>
<name>A0A0B4D6L3_9CAUL</name>
<evidence type="ECO:0000313" key="4">
    <source>
        <dbReference type="Proteomes" id="UP000031166"/>
    </source>
</evidence>